<evidence type="ECO:0000313" key="4">
    <source>
        <dbReference type="Proteomes" id="UP000652761"/>
    </source>
</evidence>
<feature type="region of interest" description="Disordered" evidence="1">
    <location>
        <begin position="30"/>
        <end position="50"/>
    </location>
</feature>
<accession>A0A843W4P6</accession>
<proteinExistence type="predicted"/>
<keyword evidence="2" id="KW-0732">Signal</keyword>
<feature type="signal peptide" evidence="2">
    <location>
        <begin position="1"/>
        <end position="16"/>
    </location>
</feature>
<evidence type="ECO:0000313" key="3">
    <source>
        <dbReference type="EMBL" id="MQM01938.1"/>
    </source>
</evidence>
<comment type="caution">
    <text evidence="3">The sequence shown here is derived from an EMBL/GenBank/DDBJ whole genome shotgun (WGS) entry which is preliminary data.</text>
</comment>
<dbReference type="EMBL" id="NMUH01002760">
    <property type="protein sequence ID" value="MQM01938.1"/>
    <property type="molecule type" value="Genomic_DNA"/>
</dbReference>
<keyword evidence="4" id="KW-1185">Reference proteome</keyword>
<evidence type="ECO:0000256" key="1">
    <source>
        <dbReference type="SAM" id="MobiDB-lite"/>
    </source>
</evidence>
<gene>
    <name evidence="3" type="ORF">Taro_034699</name>
</gene>
<dbReference type="Proteomes" id="UP000652761">
    <property type="component" value="Unassembled WGS sequence"/>
</dbReference>
<protein>
    <submittedName>
        <fullName evidence="3">Uncharacterized protein</fullName>
    </submittedName>
</protein>
<organism evidence="3 4">
    <name type="scientific">Colocasia esculenta</name>
    <name type="common">Wild taro</name>
    <name type="synonym">Arum esculentum</name>
    <dbReference type="NCBI Taxonomy" id="4460"/>
    <lineage>
        <taxon>Eukaryota</taxon>
        <taxon>Viridiplantae</taxon>
        <taxon>Streptophyta</taxon>
        <taxon>Embryophyta</taxon>
        <taxon>Tracheophyta</taxon>
        <taxon>Spermatophyta</taxon>
        <taxon>Magnoliopsida</taxon>
        <taxon>Liliopsida</taxon>
        <taxon>Araceae</taxon>
        <taxon>Aroideae</taxon>
        <taxon>Colocasieae</taxon>
        <taxon>Colocasia</taxon>
    </lineage>
</organism>
<evidence type="ECO:0000256" key="2">
    <source>
        <dbReference type="SAM" id="SignalP"/>
    </source>
</evidence>
<name>A0A843W4P6_COLES</name>
<reference evidence="3" key="1">
    <citation type="submission" date="2017-07" db="EMBL/GenBank/DDBJ databases">
        <title>Taro Niue Genome Assembly and Annotation.</title>
        <authorList>
            <person name="Atibalentja N."/>
            <person name="Keating K."/>
            <person name="Fields C.J."/>
        </authorList>
    </citation>
    <scope>NUCLEOTIDE SEQUENCE</scope>
    <source>
        <strain evidence="3">Niue_2</strain>
        <tissue evidence="3">Leaf</tissue>
    </source>
</reference>
<feature type="chain" id="PRO_5033029416" evidence="2">
    <location>
        <begin position="17"/>
        <end position="80"/>
    </location>
</feature>
<sequence>MQVWFPLAMLLVLGNACCPGPGARLGALPLGSAPKSGSRTQSAAQWGSAKADARTNAQSVSLVLVTWPKTNSIARWRQIS</sequence>
<dbReference type="AlphaFoldDB" id="A0A843W4P6"/>
<feature type="compositionally biased region" description="Polar residues" evidence="1">
    <location>
        <begin position="35"/>
        <end position="45"/>
    </location>
</feature>